<keyword evidence="4" id="KW-0067">ATP-binding</keyword>
<organism evidence="9 10">
    <name type="scientific">Candidatus Collierbacteria bacterium GW2011_GWA2_46_26</name>
    <dbReference type="NCBI Taxonomy" id="1618381"/>
    <lineage>
        <taxon>Bacteria</taxon>
        <taxon>Candidatus Collieribacteriota</taxon>
    </lineage>
</organism>
<dbReference type="InterPro" id="IPR027417">
    <property type="entry name" value="P-loop_NTPase"/>
</dbReference>
<keyword evidence="1" id="KW-0547">Nucleotide-binding</keyword>
<dbReference type="InterPro" id="IPR003029">
    <property type="entry name" value="S1_domain"/>
</dbReference>
<name>A0A0G1PMK2_9BACT</name>
<dbReference type="PANTHER" id="PTHR18934:SF91">
    <property type="entry name" value="PRE-MRNA-SPLICING FACTOR ATP-DEPENDENT RNA HELICASE PRP16"/>
    <property type="match status" value="1"/>
</dbReference>
<proteinExistence type="predicted"/>
<keyword evidence="5" id="KW-0507">mRNA processing</keyword>
<dbReference type="SMART" id="SM00316">
    <property type="entry name" value="S1"/>
    <property type="match status" value="2"/>
</dbReference>
<dbReference type="PROSITE" id="PS51192">
    <property type="entry name" value="HELICASE_ATP_BIND_1"/>
    <property type="match status" value="1"/>
</dbReference>
<feature type="domain" description="S1 motif" evidence="6">
    <location>
        <begin position="884"/>
        <end position="954"/>
    </location>
</feature>
<evidence type="ECO:0000259" key="6">
    <source>
        <dbReference type="PROSITE" id="PS50126"/>
    </source>
</evidence>
<dbReference type="SMART" id="SM00487">
    <property type="entry name" value="DEXDc"/>
    <property type="match status" value="1"/>
</dbReference>
<dbReference type="Pfam" id="PF00271">
    <property type="entry name" value="Helicase_C"/>
    <property type="match status" value="1"/>
</dbReference>
<evidence type="ECO:0000256" key="5">
    <source>
        <dbReference type="ARBA" id="ARBA00023187"/>
    </source>
</evidence>
<dbReference type="InterPro" id="IPR001650">
    <property type="entry name" value="Helicase_C-like"/>
</dbReference>
<evidence type="ECO:0000256" key="4">
    <source>
        <dbReference type="ARBA" id="ARBA00022840"/>
    </source>
</evidence>
<dbReference type="PROSITE" id="PS51194">
    <property type="entry name" value="HELICASE_CTER"/>
    <property type="match status" value="1"/>
</dbReference>
<evidence type="ECO:0000256" key="3">
    <source>
        <dbReference type="ARBA" id="ARBA00022806"/>
    </source>
</evidence>
<dbReference type="PROSITE" id="PS50126">
    <property type="entry name" value="S1"/>
    <property type="match status" value="2"/>
</dbReference>
<dbReference type="Gene3D" id="2.40.50.140">
    <property type="entry name" value="Nucleic acid-binding proteins"/>
    <property type="match status" value="2"/>
</dbReference>
<gene>
    <name evidence="9" type="ORF">UX47_C0001G0205</name>
</gene>
<evidence type="ECO:0000259" key="8">
    <source>
        <dbReference type="PROSITE" id="PS51194"/>
    </source>
</evidence>
<dbReference type="SUPFAM" id="SSF50249">
    <property type="entry name" value="Nucleic acid-binding proteins"/>
    <property type="match status" value="2"/>
</dbReference>
<comment type="caution">
    <text evidence="9">The sequence shown here is derived from an EMBL/GenBank/DDBJ whole genome shotgun (WGS) entry which is preliminary data.</text>
</comment>
<dbReference type="InterPro" id="IPR011545">
    <property type="entry name" value="DEAD/DEAH_box_helicase_dom"/>
</dbReference>
<dbReference type="InterPro" id="IPR002464">
    <property type="entry name" value="DNA/RNA_helicase_DEAH_CS"/>
</dbReference>
<dbReference type="SUPFAM" id="SSF52540">
    <property type="entry name" value="P-loop containing nucleoside triphosphate hydrolases"/>
    <property type="match status" value="1"/>
</dbReference>
<evidence type="ECO:0000256" key="2">
    <source>
        <dbReference type="ARBA" id="ARBA00022801"/>
    </source>
</evidence>
<dbReference type="PROSITE" id="PS00690">
    <property type="entry name" value="DEAH_ATP_HELICASE"/>
    <property type="match status" value="1"/>
</dbReference>
<dbReference type="GO" id="GO:0004386">
    <property type="term" value="F:helicase activity"/>
    <property type="evidence" value="ECO:0007669"/>
    <property type="project" value="UniProtKB-KW"/>
</dbReference>
<dbReference type="GO" id="GO:0003723">
    <property type="term" value="F:RNA binding"/>
    <property type="evidence" value="ECO:0007669"/>
    <property type="project" value="TreeGrafter"/>
</dbReference>
<dbReference type="CDD" id="cd17917">
    <property type="entry name" value="DEXHc_RHA-like"/>
    <property type="match status" value="1"/>
</dbReference>
<feature type="domain" description="Helicase ATP-binding" evidence="7">
    <location>
        <begin position="114"/>
        <end position="285"/>
    </location>
</feature>
<dbReference type="GO" id="GO:0016787">
    <property type="term" value="F:hydrolase activity"/>
    <property type="evidence" value="ECO:0007669"/>
    <property type="project" value="UniProtKB-KW"/>
</dbReference>
<accession>A0A0G1PMK2</accession>
<evidence type="ECO:0000256" key="1">
    <source>
        <dbReference type="ARBA" id="ARBA00022741"/>
    </source>
</evidence>
<feature type="domain" description="Helicase C-terminal" evidence="8">
    <location>
        <begin position="321"/>
        <end position="501"/>
    </location>
</feature>
<keyword evidence="2" id="KW-0378">Hydrolase</keyword>
<dbReference type="GO" id="GO:0008380">
    <property type="term" value="P:RNA splicing"/>
    <property type="evidence" value="ECO:0007669"/>
    <property type="project" value="UniProtKB-KW"/>
</dbReference>
<feature type="domain" description="S1 motif" evidence="6">
    <location>
        <begin position="801"/>
        <end position="871"/>
    </location>
</feature>
<evidence type="ECO:0000313" key="9">
    <source>
        <dbReference type="EMBL" id="KKU33922.1"/>
    </source>
</evidence>
<dbReference type="GO" id="GO:0005524">
    <property type="term" value="F:ATP binding"/>
    <property type="evidence" value="ECO:0007669"/>
    <property type="project" value="UniProtKB-KW"/>
</dbReference>
<dbReference type="Gene3D" id="1.20.120.1080">
    <property type="match status" value="1"/>
</dbReference>
<sequence>MTRTTVEYTVKCKRCGIEIGYSGMMYEKIKEYGQSRPEYCEECRKALLLEKMTMGAAYFSVKTLPGEDLSIALPGELGMVYHPQRPHTKVEKPSTFDETQFGATPDKIVEIYQWLKDKNHQVAIIIGETGSGKSTALPYWLIFPPKGVPADFFIRDGQILITQPRIVATTSIAEYMGVLLGSTVGKGFDIGYRYSKDRNTDRFNAAFLATDGSLINMIMKGQLSDLSVVMIDEAHERSENIDIILRLLKDQLPLYPHLKVLIVSATINKNLFLNYFGCDTAKIIEFEAKRKFEYKVNFAPESEKLPYDNPPHLRNLIVSAMTKKVMWLLNEQLSGRKVKGNILAFLQGVKPIEEAVSGLKKAIGQSDNLRDKVEVYPLYSDLDKGVKDVVLRDSNSGKIRVIVSTNVAEASVTVSGVVYVVETGVENQANWRSETLETKVGLTLISQANAKQRWGRSGRTAPGDVYCLYSEEQFKSMLPFPIPAIQRSSMEEIVLLLKRLGVDDLGEGWIEKPKEAELSRSLTSLKASKAIDEDEMLTEYGSMLREFAYTSKLTDLIILSDRFGCAVEVATLLPVIKNGGHKYLLTSNDDWDKKEAQKAKIAHQLLWKNCKDDVEFILKLYQLWISPPERQKKSVKKQSLAERREIWCAEYYVNMQVIEEVDTERNQILRLLNTHKKDSNFREIDFRLLNRARMILAYCIPYKEVAESGYSYNPKISADSGTSATYQMFLPAERKKAVAKSVADNLSSLALARELIGLDANDDADEACARVFEGMDLTLEEAIALVEEDWERSMAKTYPLGRVLEVKVKSVISGGVFANTPENMNVYIHVSEINKSSFIKDATQVIRHGESIKAKVIEFDKERQSIRMSLAIPENSPINRYKVGQLLEARVVNFAAFGTFVSLDLGYQGLIHISKMGTWVNKPSDILSIGDLVRVEVLSVTEEKGVSKIGLKLKEVLKKA</sequence>
<dbReference type="Pfam" id="PF00270">
    <property type="entry name" value="DEAD"/>
    <property type="match status" value="1"/>
</dbReference>
<keyword evidence="5" id="KW-0508">mRNA splicing</keyword>
<dbReference type="AlphaFoldDB" id="A0A0G1PMK2"/>
<dbReference type="SMART" id="SM00490">
    <property type="entry name" value="HELICc"/>
    <property type="match status" value="1"/>
</dbReference>
<dbReference type="PANTHER" id="PTHR18934">
    <property type="entry name" value="ATP-DEPENDENT RNA HELICASE"/>
    <property type="match status" value="1"/>
</dbReference>
<keyword evidence="3" id="KW-0347">Helicase</keyword>
<reference evidence="9 10" key="1">
    <citation type="journal article" date="2015" name="Nature">
        <title>rRNA introns, odd ribosomes, and small enigmatic genomes across a large radiation of phyla.</title>
        <authorList>
            <person name="Brown C.T."/>
            <person name="Hug L.A."/>
            <person name="Thomas B.C."/>
            <person name="Sharon I."/>
            <person name="Castelle C.J."/>
            <person name="Singh A."/>
            <person name="Wilkins M.J."/>
            <person name="Williams K.H."/>
            <person name="Banfield J.F."/>
        </authorList>
    </citation>
    <scope>NUCLEOTIDE SEQUENCE [LARGE SCALE GENOMIC DNA]</scope>
</reference>
<dbReference type="Proteomes" id="UP000034794">
    <property type="component" value="Unassembled WGS sequence"/>
</dbReference>
<dbReference type="InterPro" id="IPR014001">
    <property type="entry name" value="Helicase_ATP-bd"/>
</dbReference>
<evidence type="ECO:0000313" key="10">
    <source>
        <dbReference type="Proteomes" id="UP000034794"/>
    </source>
</evidence>
<dbReference type="Gene3D" id="3.40.50.300">
    <property type="entry name" value="P-loop containing nucleotide triphosphate hydrolases"/>
    <property type="match status" value="2"/>
</dbReference>
<protein>
    <submittedName>
        <fullName evidence="9">Uncharacterized protein</fullName>
    </submittedName>
</protein>
<evidence type="ECO:0000259" key="7">
    <source>
        <dbReference type="PROSITE" id="PS51192"/>
    </source>
</evidence>
<dbReference type="InterPro" id="IPR012340">
    <property type="entry name" value="NA-bd_OB-fold"/>
</dbReference>
<dbReference type="EMBL" id="LCMI01000001">
    <property type="protein sequence ID" value="KKU33922.1"/>
    <property type="molecule type" value="Genomic_DNA"/>
</dbReference>
<dbReference type="Pfam" id="PF00575">
    <property type="entry name" value="S1"/>
    <property type="match status" value="2"/>
</dbReference>
<dbReference type="CDD" id="cd00164">
    <property type="entry name" value="S1_like"/>
    <property type="match status" value="1"/>
</dbReference>